<name>W4VM23_9BACI</name>
<dbReference type="PANTHER" id="PTHR43002">
    <property type="entry name" value="GLYCOGEN DEBRANCHING ENZYME"/>
    <property type="match status" value="1"/>
</dbReference>
<dbReference type="EMBL" id="BAVS01000021">
    <property type="protein sequence ID" value="GAE94257.1"/>
    <property type="molecule type" value="Genomic_DNA"/>
</dbReference>
<evidence type="ECO:0000313" key="1">
    <source>
        <dbReference type="EMBL" id="GAE94257.1"/>
    </source>
</evidence>
<evidence type="ECO:0000313" key="2">
    <source>
        <dbReference type="Proteomes" id="UP000019102"/>
    </source>
</evidence>
<protein>
    <submittedName>
        <fullName evidence="1">Pullulanase</fullName>
    </submittedName>
</protein>
<dbReference type="InterPro" id="IPR017853">
    <property type="entry name" value="GH"/>
</dbReference>
<dbReference type="STRING" id="1298598.JCM21714_3397"/>
<sequence length="115" mass="13334">MHQLATGLTLISQGIPFLHAGGQEFFRTKNGGDENSYISGDEINQLDWEKRGEEDENVQWVRQLISLRKNYHLFRLSTAEEIFYRLHIINAKDPVFGYMLFGGSGRFCYLCQSNR</sequence>
<dbReference type="Gene3D" id="3.20.20.80">
    <property type="entry name" value="Glycosidases"/>
    <property type="match status" value="1"/>
</dbReference>
<dbReference type="eggNOG" id="COG1523">
    <property type="taxonomic scope" value="Bacteria"/>
</dbReference>
<keyword evidence="2" id="KW-1185">Reference proteome</keyword>
<reference evidence="1 2" key="1">
    <citation type="journal article" date="2014" name="Genome Announc.">
        <title>Draft Genome Sequence of the Boron-Tolerant and Moderately Halotolerant Bacterium Gracilibacillus boraciitolerans JCM 21714T.</title>
        <authorList>
            <person name="Ahmed I."/>
            <person name="Oshima K."/>
            <person name="Suda W."/>
            <person name="Kitamura K."/>
            <person name="Iida T."/>
            <person name="Ohmori Y."/>
            <person name="Fujiwara T."/>
            <person name="Hattori M."/>
            <person name="Ohkuma M."/>
        </authorList>
    </citation>
    <scope>NUCLEOTIDE SEQUENCE [LARGE SCALE GENOMIC DNA]</scope>
    <source>
        <strain evidence="1 2">JCM 21714</strain>
    </source>
</reference>
<comment type="caution">
    <text evidence="1">The sequence shown here is derived from an EMBL/GenBank/DDBJ whole genome shotgun (WGS) entry which is preliminary data.</text>
</comment>
<dbReference type="Proteomes" id="UP000019102">
    <property type="component" value="Unassembled WGS sequence"/>
</dbReference>
<accession>W4VM23</accession>
<dbReference type="AlphaFoldDB" id="W4VM23"/>
<organism evidence="1 2">
    <name type="scientific">Gracilibacillus boraciitolerans JCM 21714</name>
    <dbReference type="NCBI Taxonomy" id="1298598"/>
    <lineage>
        <taxon>Bacteria</taxon>
        <taxon>Bacillati</taxon>
        <taxon>Bacillota</taxon>
        <taxon>Bacilli</taxon>
        <taxon>Bacillales</taxon>
        <taxon>Bacillaceae</taxon>
        <taxon>Gracilibacillus</taxon>
    </lineage>
</organism>
<proteinExistence type="predicted"/>
<gene>
    <name evidence="1" type="ORF">JCM21714_3397</name>
</gene>
<dbReference type="SUPFAM" id="SSF51445">
    <property type="entry name" value="(Trans)glycosidases"/>
    <property type="match status" value="1"/>
</dbReference>